<dbReference type="Gene3D" id="3.40.50.450">
    <property type="match status" value="1"/>
</dbReference>
<dbReference type="OrthoDB" id="9785707at2"/>
<dbReference type="InterPro" id="IPR003488">
    <property type="entry name" value="DprA"/>
</dbReference>
<dbReference type="Proteomes" id="UP000196640">
    <property type="component" value="Unassembled WGS sequence"/>
</dbReference>
<dbReference type="RefSeq" id="WP_035745797.1">
    <property type="nucleotide sequence ID" value="NZ_CALUEG010000021.1"/>
</dbReference>
<dbReference type="STRING" id="366616.CG51_08085"/>
<dbReference type="Pfam" id="PF21102">
    <property type="entry name" value="DprA_N"/>
    <property type="match status" value="1"/>
</dbReference>
<dbReference type="PANTHER" id="PTHR43022:SF1">
    <property type="entry name" value="PROTEIN SMF"/>
    <property type="match status" value="1"/>
</dbReference>
<protein>
    <submittedName>
        <fullName evidence="4">DNA-processing protein DprA</fullName>
    </submittedName>
</protein>
<evidence type="ECO:0000259" key="3">
    <source>
        <dbReference type="Pfam" id="PF17782"/>
    </source>
</evidence>
<dbReference type="Pfam" id="PF17782">
    <property type="entry name" value="WHD_DprA"/>
    <property type="match status" value="1"/>
</dbReference>
<dbReference type="InterPro" id="IPR057666">
    <property type="entry name" value="DrpA_SLOG"/>
</dbReference>
<dbReference type="InterPro" id="IPR041614">
    <property type="entry name" value="DprA_WH"/>
</dbReference>
<evidence type="ECO:0000313" key="4">
    <source>
        <dbReference type="EMBL" id="OWJ85361.1"/>
    </source>
</evidence>
<sequence>MPSPLPNPLLAEEERFARLRLIRSPRVGVLTFRRLLAEHGSALRALEALPTLAAASGARDYRPAGGALVRAEIAAGRAAGARLLFEGEPDYPRLLAEIPDGPPLLWALGDISLLRRPMVALVGARNASSLGIRMARRLAGTLAEAGFPVVSGLARGIDTAAHEAALPHGTIAVQAGGIDVIYPRENTDLASRIGRSGLRLSEQPPGMQPLARHFPQRNRIVSGLSHAVVVVEAAPRSGSLITARNALDQGREVMAVPGHPLDERAGGCNLLIREGALLVRGVEDVIAALAALPDQLLCPGTAESRRPVAPICHAGPDLRTRRPRPGGAVVAAARGDAPLPHLILDRLSHSPVPEDQVLRDLGISVGEGAPALLSLELEGRVFRHPGGLLSRA</sequence>
<accession>A0A212AV62</accession>
<organism evidence="4 5">
    <name type="scientific">Haematobacter missouriensis</name>
    <dbReference type="NCBI Taxonomy" id="366616"/>
    <lineage>
        <taxon>Bacteria</taxon>
        <taxon>Pseudomonadati</taxon>
        <taxon>Pseudomonadota</taxon>
        <taxon>Alphaproteobacteria</taxon>
        <taxon>Rhodobacterales</taxon>
        <taxon>Paracoccaceae</taxon>
        <taxon>Haematobacter</taxon>
    </lineage>
</organism>
<proteinExistence type="inferred from homology"/>
<dbReference type="SUPFAM" id="SSF102405">
    <property type="entry name" value="MCP/YpsA-like"/>
    <property type="match status" value="1"/>
</dbReference>
<dbReference type="PANTHER" id="PTHR43022">
    <property type="entry name" value="PROTEIN SMF"/>
    <property type="match status" value="1"/>
</dbReference>
<evidence type="ECO:0000259" key="2">
    <source>
        <dbReference type="Pfam" id="PF02481"/>
    </source>
</evidence>
<name>A0A212AV62_9RHOB</name>
<comment type="caution">
    <text evidence="4">The sequence shown here is derived from an EMBL/GenBank/DDBJ whole genome shotgun (WGS) entry which is preliminary data.</text>
</comment>
<dbReference type="AlphaFoldDB" id="A0A212AV62"/>
<reference evidence="5" key="1">
    <citation type="submission" date="2016-11" db="EMBL/GenBank/DDBJ databases">
        <title>Comparison of Traditional DNA-DNA Hybridization with In Silico Genomic Analysis.</title>
        <authorList>
            <person name="Nicholson A.C."/>
            <person name="Humrighouse B.W."/>
            <person name="Graziano J."/>
            <person name="Lasker B."/>
            <person name="Whitney A.M."/>
            <person name="Mcquiston J.R."/>
            <person name="Bell M."/>
        </authorList>
    </citation>
    <scope>NUCLEOTIDE SEQUENCE [LARGE SCALE GENOMIC DNA]</scope>
    <source>
        <strain evidence="5">H2381</strain>
    </source>
</reference>
<dbReference type="EMBL" id="NIPX01000004">
    <property type="protein sequence ID" value="OWJ85361.1"/>
    <property type="molecule type" value="Genomic_DNA"/>
</dbReference>
<dbReference type="InterPro" id="IPR036388">
    <property type="entry name" value="WH-like_DNA-bd_sf"/>
</dbReference>
<feature type="domain" description="Smf/DprA SLOG" evidence="2">
    <location>
        <begin position="83"/>
        <end position="289"/>
    </location>
</feature>
<evidence type="ECO:0000313" key="5">
    <source>
        <dbReference type="Proteomes" id="UP000196640"/>
    </source>
</evidence>
<gene>
    <name evidence="4" type="primary">dprA</name>
    <name evidence="4" type="ORF">CDV52_04980</name>
</gene>
<dbReference type="GO" id="GO:0009294">
    <property type="term" value="P:DNA-mediated transformation"/>
    <property type="evidence" value="ECO:0007669"/>
    <property type="project" value="InterPro"/>
</dbReference>
<feature type="domain" description="DprA winged helix" evidence="3">
    <location>
        <begin position="331"/>
        <end position="387"/>
    </location>
</feature>
<dbReference type="Gene3D" id="1.10.10.10">
    <property type="entry name" value="Winged helix-like DNA-binding domain superfamily/Winged helix DNA-binding domain"/>
    <property type="match status" value="1"/>
</dbReference>
<dbReference type="Pfam" id="PF02481">
    <property type="entry name" value="DNA_processg_A"/>
    <property type="match status" value="1"/>
</dbReference>
<comment type="similarity">
    <text evidence="1">Belongs to the DprA/Smf family.</text>
</comment>
<evidence type="ECO:0000256" key="1">
    <source>
        <dbReference type="ARBA" id="ARBA00006525"/>
    </source>
</evidence>
<dbReference type="NCBIfam" id="TIGR00732">
    <property type="entry name" value="dprA"/>
    <property type="match status" value="1"/>
</dbReference>